<reference evidence="1" key="1">
    <citation type="submission" date="2021-11" db="EMBL/GenBank/DDBJ databases">
        <title>Fusarium solani-melongenae Genome sequencing and assembly.</title>
        <authorList>
            <person name="Xie S."/>
            <person name="Huang L."/>
            <person name="Zhang X."/>
        </authorList>
    </citation>
    <scope>NUCLEOTIDE SEQUENCE</scope>
    <source>
        <strain evidence="1">CRI 24-3</strain>
    </source>
</reference>
<dbReference type="EMBL" id="CP090040">
    <property type="protein sequence ID" value="UPL03178.1"/>
    <property type="molecule type" value="Genomic_DNA"/>
</dbReference>
<accession>A0ACD3ZPX9</accession>
<organism evidence="1 2">
    <name type="scientific">Fusarium solani subsp. cucurbitae</name>
    <name type="common">Neocosmosporum cucurbitae</name>
    <dbReference type="NCBI Taxonomy" id="2747967"/>
    <lineage>
        <taxon>Eukaryota</taxon>
        <taxon>Fungi</taxon>
        <taxon>Dikarya</taxon>
        <taxon>Ascomycota</taxon>
        <taxon>Pezizomycotina</taxon>
        <taxon>Sordariomycetes</taxon>
        <taxon>Hypocreomycetidae</taxon>
        <taxon>Hypocreales</taxon>
        <taxon>Nectriaceae</taxon>
        <taxon>Fusarium</taxon>
        <taxon>Fusarium solani species complex</taxon>
    </lineage>
</organism>
<protein>
    <submittedName>
        <fullName evidence="1">Uncharacterized protein</fullName>
    </submittedName>
</protein>
<sequence length="512" mass="56634">MSPEAILSEKPDIVLVENHDTRIDAEKQSQVKVIDSLSVWGLGAEDEAFYNSSMTAEQREKLKHKVDIRLIPMLAILYLVSHLDRANIGNAKIEGLVHDLKLKNTEYNIIPSNMVLNKLKRPSIYIGALVTAPGIVMTLHGVVNNFAGLLAVRLLLGVFESGFYPAAIYLCTCWYMPNDLATRIPYFYSTSALSGAFSGLLAAGITKMDGLGGYEGWRWIFILEGLFTIVLGFSCFFLLVDSPGWLTDNEIRFIELQNFIKSGGGIPEQTAGNNKKIDWYNVKKIFANWQIYLQSYILLCMAACSFGIKFTLPSITKNMGFTNTNAQLMTAPAYVAGAISAIIFARLSDRFRWRMPFVAIPLSFIIIGFAIVMGLQGNLAGRHLGPGYFAVVLACMGIYPIQPAGLSWSSNNLSPASRRAIGVGFNVAIGNIGGIIAGYMYLESEAPRYQTGYGLSLAFGASGLICAMVLEISYVWSNKQREKISEEEIRSRYTEQELLKLGDKSPRFKYIL</sequence>
<keyword evidence="2" id="KW-1185">Reference proteome</keyword>
<dbReference type="Proteomes" id="UP000830768">
    <property type="component" value="Chromosome 12"/>
</dbReference>
<gene>
    <name evidence="1" type="ORF">LCI18_014112</name>
</gene>
<evidence type="ECO:0000313" key="1">
    <source>
        <dbReference type="EMBL" id="UPL03178.1"/>
    </source>
</evidence>
<proteinExistence type="predicted"/>
<name>A0ACD3ZPX9_FUSSC</name>
<evidence type="ECO:0000313" key="2">
    <source>
        <dbReference type="Proteomes" id="UP000830768"/>
    </source>
</evidence>